<feature type="transmembrane region" description="Helical" evidence="2">
    <location>
        <begin position="49"/>
        <end position="68"/>
    </location>
</feature>
<evidence type="ECO:0000256" key="1">
    <source>
        <dbReference type="SAM" id="MobiDB-lite"/>
    </source>
</evidence>
<evidence type="ECO:0000313" key="3">
    <source>
        <dbReference type="EMBL" id="GID13071.1"/>
    </source>
</evidence>
<comment type="caution">
    <text evidence="3">The sequence shown here is derived from an EMBL/GenBank/DDBJ whole genome shotgun (WGS) entry which is preliminary data.</text>
</comment>
<reference evidence="3" key="1">
    <citation type="submission" date="2021-01" db="EMBL/GenBank/DDBJ databases">
        <title>Whole genome shotgun sequence of Actinocatenispora rupis NBRC 107355.</title>
        <authorList>
            <person name="Komaki H."/>
            <person name="Tamura T."/>
        </authorList>
    </citation>
    <scope>NUCLEOTIDE SEQUENCE</scope>
    <source>
        <strain evidence="3">NBRC 107355</strain>
    </source>
</reference>
<organism evidence="3 4">
    <name type="scientific">Actinocatenispora rupis</name>
    <dbReference type="NCBI Taxonomy" id="519421"/>
    <lineage>
        <taxon>Bacteria</taxon>
        <taxon>Bacillati</taxon>
        <taxon>Actinomycetota</taxon>
        <taxon>Actinomycetes</taxon>
        <taxon>Micromonosporales</taxon>
        <taxon>Micromonosporaceae</taxon>
        <taxon>Actinocatenispora</taxon>
    </lineage>
</organism>
<feature type="transmembrane region" description="Helical" evidence="2">
    <location>
        <begin position="80"/>
        <end position="101"/>
    </location>
</feature>
<name>A0A8J3NBH4_9ACTN</name>
<evidence type="ECO:0000313" key="4">
    <source>
        <dbReference type="Proteomes" id="UP000612808"/>
    </source>
</evidence>
<evidence type="ECO:0000256" key="2">
    <source>
        <dbReference type="SAM" id="Phobius"/>
    </source>
</evidence>
<keyword evidence="2" id="KW-1133">Transmembrane helix</keyword>
<feature type="transmembrane region" description="Helical" evidence="2">
    <location>
        <begin position="113"/>
        <end position="135"/>
    </location>
</feature>
<dbReference type="RefSeq" id="WP_239076809.1">
    <property type="nucleotide sequence ID" value="NZ_BAAAZM010000007.1"/>
</dbReference>
<keyword evidence="2" id="KW-0812">Transmembrane</keyword>
<dbReference type="EMBL" id="BOMB01000022">
    <property type="protein sequence ID" value="GID13071.1"/>
    <property type="molecule type" value="Genomic_DNA"/>
</dbReference>
<feature type="transmembrane region" description="Helical" evidence="2">
    <location>
        <begin position="12"/>
        <end position="34"/>
    </location>
</feature>
<protein>
    <recommendedName>
        <fullName evidence="5">DUF2637 domain-containing protein</fullName>
    </recommendedName>
</protein>
<keyword evidence="2" id="KW-0472">Membrane</keyword>
<proteinExistence type="predicted"/>
<dbReference type="Proteomes" id="UP000612808">
    <property type="component" value="Unassembled WGS sequence"/>
</dbReference>
<sequence>MTKTPHEKGRGWAYIGVILGGGVSIAANIAHSYIPPQKASADWSPEPGAVVSSVFWPIALFVALEILTRIPWPTGRGWKFLRFGGLLPVALVAAVVSYRHLSGLLGHYGEDSLTVVIGPLAVDGLMTMATGALLATGLHTRPTVQTGTEAGTEPVTEPVQLVPDVPPAPEPATTDDHTEEAPAFPTLAAWSLPTPSEPARVNGHTPAEVTR</sequence>
<evidence type="ECO:0008006" key="5">
    <source>
        <dbReference type="Google" id="ProtNLM"/>
    </source>
</evidence>
<feature type="region of interest" description="Disordered" evidence="1">
    <location>
        <begin position="144"/>
        <end position="211"/>
    </location>
</feature>
<keyword evidence="4" id="KW-1185">Reference proteome</keyword>
<dbReference type="AlphaFoldDB" id="A0A8J3NBH4"/>
<accession>A0A8J3NBH4</accession>
<gene>
    <name evidence="3" type="ORF">Aru02nite_39600</name>
</gene>